<dbReference type="PANTHER" id="PTHR13312">
    <property type="entry name" value="HIV-INDUCED PROTEIN-7-LIKE PROTEASE"/>
    <property type="match status" value="1"/>
</dbReference>
<evidence type="ECO:0000313" key="5">
    <source>
        <dbReference type="EMBL" id="KAG9459116.1"/>
    </source>
</evidence>
<name>A0AAV7FGA5_ARIFI</name>
<evidence type="ECO:0000256" key="2">
    <source>
        <dbReference type="ARBA" id="ARBA00022801"/>
    </source>
</evidence>
<dbReference type="InterPro" id="IPR038765">
    <property type="entry name" value="Papain-like_cys_pep_sf"/>
</dbReference>
<keyword evidence="3" id="KW-0788">Thiol protease</keyword>
<dbReference type="GO" id="GO:0036503">
    <property type="term" value="P:ERAD pathway"/>
    <property type="evidence" value="ECO:0007669"/>
    <property type="project" value="TreeGrafter"/>
</dbReference>
<dbReference type="GO" id="GO:0004843">
    <property type="term" value="F:cysteine-type deubiquitinase activity"/>
    <property type="evidence" value="ECO:0007669"/>
    <property type="project" value="UniProtKB-UniRule"/>
</dbReference>
<keyword evidence="3" id="KW-0833">Ubl conjugation pathway</keyword>
<comment type="caution">
    <text evidence="5">The sequence shown here is derived from an EMBL/GenBank/DDBJ whole genome shotgun (WGS) entry which is preliminary data.</text>
</comment>
<sequence>MHAKISPPFFVVDGSEISWTGQVGLGFGRGGREKSGGGGVAAEKGLVMLSEVLCARPRPPGFASPVPVDERLSLSVRPTSPVGDQTRRRCSHGYLGGAALLWQAILPCGEFRREIFRARKAGAGVKEEGSWNAAWDARPARWLHCSHSEWLLFGICPYCGPLDCLPRRDHEEDKEEHSYAPAQATNPSDCGINPGYRITGMTADGRCLFRAIAHGSCLRNGEQAPDETEGQKLADHLRVQVADELLKRRKEIEKFIEGDFNEYVKNIQQPQSWGGEPELVMASHVLRMPITVFMKDKTSGSFEKIASYGQEYKEDGEMPVQVLFHGYGHYDLLESVYRSNAQKL</sequence>
<proteinExistence type="predicted"/>
<dbReference type="EC" id="3.4.19.12" evidence="3"/>
<keyword evidence="2 3" id="KW-0378">Hydrolase</keyword>
<dbReference type="GO" id="GO:0016579">
    <property type="term" value="P:protein deubiquitination"/>
    <property type="evidence" value="ECO:0007669"/>
    <property type="project" value="TreeGrafter"/>
</dbReference>
<dbReference type="InterPro" id="IPR003323">
    <property type="entry name" value="OTU_dom"/>
</dbReference>
<comment type="catalytic activity">
    <reaction evidence="1 3">
        <text>Thiol-dependent hydrolysis of ester, thioester, amide, peptide and isopeptide bonds formed by the C-terminal Gly of ubiquitin (a 76-residue protein attached to proteins as an intracellular targeting signal).</text>
        <dbReference type="EC" id="3.4.19.12"/>
    </reaction>
</comment>
<dbReference type="GO" id="GO:0030968">
    <property type="term" value="P:endoplasmic reticulum unfolded protein response"/>
    <property type="evidence" value="ECO:0007669"/>
    <property type="project" value="TreeGrafter"/>
</dbReference>
<evidence type="ECO:0000256" key="1">
    <source>
        <dbReference type="ARBA" id="ARBA00000707"/>
    </source>
</evidence>
<dbReference type="InterPro" id="IPR047947">
    <property type="entry name" value="OTU4_OTU"/>
</dbReference>
<comment type="subcellular location">
    <subcellularLocation>
        <location evidence="3">Cytoplasm</location>
    </subcellularLocation>
</comment>
<dbReference type="Gene3D" id="3.90.70.80">
    <property type="match status" value="1"/>
</dbReference>
<gene>
    <name evidence="5" type="ORF">H6P81_003624</name>
</gene>
<dbReference type="Pfam" id="PF02338">
    <property type="entry name" value="OTU"/>
    <property type="match status" value="1"/>
</dbReference>
<dbReference type="PANTHER" id="PTHR13312:SF6">
    <property type="entry name" value="UBIQUITIN THIOESTERASE OTU"/>
    <property type="match status" value="1"/>
</dbReference>
<organism evidence="5 6">
    <name type="scientific">Aristolochia fimbriata</name>
    <name type="common">White veined hardy Dutchman's pipe vine</name>
    <dbReference type="NCBI Taxonomy" id="158543"/>
    <lineage>
        <taxon>Eukaryota</taxon>
        <taxon>Viridiplantae</taxon>
        <taxon>Streptophyta</taxon>
        <taxon>Embryophyta</taxon>
        <taxon>Tracheophyta</taxon>
        <taxon>Spermatophyta</taxon>
        <taxon>Magnoliopsida</taxon>
        <taxon>Magnoliidae</taxon>
        <taxon>Piperales</taxon>
        <taxon>Aristolochiaceae</taxon>
        <taxon>Aristolochia</taxon>
    </lineage>
</organism>
<evidence type="ECO:0000256" key="3">
    <source>
        <dbReference type="RuleBase" id="RU367104"/>
    </source>
</evidence>
<accession>A0AAV7FGA5</accession>
<protein>
    <recommendedName>
        <fullName evidence="3">Ubiquitin thioesterase OTU</fullName>
        <ecNumber evidence="3">3.4.19.12</ecNumber>
    </recommendedName>
</protein>
<dbReference type="Proteomes" id="UP000825729">
    <property type="component" value="Unassembled WGS sequence"/>
</dbReference>
<dbReference type="GO" id="GO:0005634">
    <property type="term" value="C:nucleus"/>
    <property type="evidence" value="ECO:0007669"/>
    <property type="project" value="TreeGrafter"/>
</dbReference>
<dbReference type="FunFam" id="3.90.70.80:FF:000007">
    <property type="entry name" value="OTU domain-containing protein"/>
    <property type="match status" value="1"/>
</dbReference>
<reference evidence="5 6" key="1">
    <citation type="submission" date="2021-07" db="EMBL/GenBank/DDBJ databases">
        <title>The Aristolochia fimbriata genome: insights into angiosperm evolution, floral development and chemical biosynthesis.</title>
        <authorList>
            <person name="Jiao Y."/>
        </authorList>
    </citation>
    <scope>NUCLEOTIDE SEQUENCE [LARGE SCALE GENOMIC DNA]</scope>
    <source>
        <strain evidence="5">IBCAS-2021</strain>
        <tissue evidence="5">Leaf</tissue>
    </source>
</reference>
<dbReference type="PROSITE" id="PS50802">
    <property type="entry name" value="OTU"/>
    <property type="match status" value="1"/>
</dbReference>
<comment type="function">
    <text evidence="3">Hydrolase that can remove conjugated ubiquitin from proteins and may therefore play an important regulatory role at the level of protein turnover by preventing degradation.</text>
</comment>
<dbReference type="SUPFAM" id="SSF54001">
    <property type="entry name" value="Cysteine proteinases"/>
    <property type="match status" value="1"/>
</dbReference>
<keyword evidence="3" id="KW-0963">Cytoplasm</keyword>
<keyword evidence="6" id="KW-1185">Reference proteome</keyword>
<feature type="domain" description="OTU" evidence="4">
    <location>
        <begin position="196"/>
        <end position="336"/>
    </location>
</feature>
<dbReference type="EMBL" id="JAINDJ010000002">
    <property type="protein sequence ID" value="KAG9459116.1"/>
    <property type="molecule type" value="Genomic_DNA"/>
</dbReference>
<evidence type="ECO:0000259" key="4">
    <source>
        <dbReference type="PROSITE" id="PS50802"/>
    </source>
</evidence>
<dbReference type="AlphaFoldDB" id="A0AAV7FGA5"/>
<evidence type="ECO:0000313" key="6">
    <source>
        <dbReference type="Proteomes" id="UP000825729"/>
    </source>
</evidence>
<keyword evidence="3" id="KW-0645">Protease</keyword>
<dbReference type="GO" id="GO:0005829">
    <property type="term" value="C:cytosol"/>
    <property type="evidence" value="ECO:0007669"/>
    <property type="project" value="TreeGrafter"/>
</dbReference>
<dbReference type="CDD" id="cd22760">
    <property type="entry name" value="OTU_plant_OTU4-like"/>
    <property type="match status" value="1"/>
</dbReference>